<reference evidence="2 3" key="1">
    <citation type="submission" date="2023-07" db="EMBL/GenBank/DDBJ databases">
        <title>Novel species of Thermanaerothrix with wide hydrolytic capabilities.</title>
        <authorList>
            <person name="Zayulina K.S."/>
            <person name="Podosokorskaya O.A."/>
            <person name="Elcheninov A.G."/>
        </authorList>
    </citation>
    <scope>NUCLEOTIDE SEQUENCE [LARGE SCALE GENOMIC DNA]</scope>
    <source>
        <strain evidence="2 3">4228-RoL</strain>
    </source>
</reference>
<comment type="caution">
    <text evidence="2">The sequence shown here is derived from an EMBL/GenBank/DDBJ whole genome shotgun (WGS) entry which is preliminary data.</text>
</comment>
<gene>
    <name evidence="2" type="ORF">QYE77_00440</name>
</gene>
<dbReference type="Proteomes" id="UP001254165">
    <property type="component" value="Unassembled WGS sequence"/>
</dbReference>
<keyword evidence="1" id="KW-1133">Transmembrane helix</keyword>
<name>A0ABU3NKH5_9CHLR</name>
<sequence>MSAEIPSWALTFTYWLHMVATVVWIGGIVAINLIVVPLSRSMLTETAYFSFYERLLQRLQSIGWVAIAILTATGLFQMSAHPAYQGFLVIENTWAVAIFLKHIAVAGMVFVSIGMTWGVMPQWKRLNYLLSMGRIVDEASREQLYRRQTRLWRLNLAFSVLVLLLTAWARVS</sequence>
<dbReference type="EMBL" id="JAUHMF010000001">
    <property type="protein sequence ID" value="MDT8896718.1"/>
    <property type="molecule type" value="Genomic_DNA"/>
</dbReference>
<keyword evidence="1" id="KW-0812">Transmembrane</keyword>
<evidence type="ECO:0000256" key="1">
    <source>
        <dbReference type="SAM" id="Phobius"/>
    </source>
</evidence>
<evidence type="ECO:0000313" key="3">
    <source>
        <dbReference type="Proteomes" id="UP001254165"/>
    </source>
</evidence>
<feature type="transmembrane region" description="Helical" evidence="1">
    <location>
        <begin position="151"/>
        <end position="171"/>
    </location>
</feature>
<accession>A0ABU3NKH5</accession>
<evidence type="ECO:0008006" key="4">
    <source>
        <dbReference type="Google" id="ProtNLM"/>
    </source>
</evidence>
<protein>
    <recommendedName>
        <fullName evidence="4">Copper resistance protein D domain-containing protein</fullName>
    </recommendedName>
</protein>
<organism evidence="2 3">
    <name type="scientific">Thermanaerothrix solaris</name>
    <dbReference type="NCBI Taxonomy" id="3058434"/>
    <lineage>
        <taxon>Bacteria</taxon>
        <taxon>Bacillati</taxon>
        <taxon>Chloroflexota</taxon>
        <taxon>Anaerolineae</taxon>
        <taxon>Anaerolineales</taxon>
        <taxon>Anaerolineaceae</taxon>
        <taxon>Thermanaerothrix</taxon>
    </lineage>
</organism>
<dbReference type="RefSeq" id="WP_315623187.1">
    <property type="nucleotide sequence ID" value="NZ_JAUHMF010000001.1"/>
</dbReference>
<feature type="transmembrane region" description="Helical" evidence="1">
    <location>
        <begin position="12"/>
        <end position="38"/>
    </location>
</feature>
<proteinExistence type="predicted"/>
<keyword evidence="1" id="KW-0472">Membrane</keyword>
<evidence type="ECO:0000313" key="2">
    <source>
        <dbReference type="EMBL" id="MDT8896718.1"/>
    </source>
</evidence>
<feature type="transmembrane region" description="Helical" evidence="1">
    <location>
        <begin position="59"/>
        <end position="78"/>
    </location>
</feature>
<feature type="transmembrane region" description="Helical" evidence="1">
    <location>
        <begin position="98"/>
        <end position="120"/>
    </location>
</feature>
<keyword evidence="3" id="KW-1185">Reference proteome</keyword>